<evidence type="ECO:0000259" key="3">
    <source>
        <dbReference type="Pfam" id="PF00501"/>
    </source>
</evidence>
<evidence type="ECO:0000313" key="7">
    <source>
        <dbReference type="Proteomes" id="UP001215598"/>
    </source>
</evidence>
<reference evidence="6" key="1">
    <citation type="submission" date="2023-03" db="EMBL/GenBank/DDBJ databases">
        <title>Massive genome expansion in bonnet fungi (Mycena s.s.) driven by repeated elements and novel gene families across ecological guilds.</title>
        <authorList>
            <consortium name="Lawrence Berkeley National Laboratory"/>
            <person name="Harder C.B."/>
            <person name="Miyauchi S."/>
            <person name="Viragh M."/>
            <person name="Kuo A."/>
            <person name="Thoen E."/>
            <person name="Andreopoulos B."/>
            <person name="Lu D."/>
            <person name="Skrede I."/>
            <person name="Drula E."/>
            <person name="Henrissat B."/>
            <person name="Morin E."/>
            <person name="Kohler A."/>
            <person name="Barry K."/>
            <person name="LaButti K."/>
            <person name="Morin E."/>
            <person name="Salamov A."/>
            <person name="Lipzen A."/>
            <person name="Mereny Z."/>
            <person name="Hegedus B."/>
            <person name="Baldrian P."/>
            <person name="Stursova M."/>
            <person name="Weitz H."/>
            <person name="Taylor A."/>
            <person name="Grigoriev I.V."/>
            <person name="Nagy L.G."/>
            <person name="Martin F."/>
            <person name="Kauserud H."/>
        </authorList>
    </citation>
    <scope>NUCLEOTIDE SEQUENCE</scope>
    <source>
        <strain evidence="6">CBHHK182m</strain>
    </source>
</reference>
<proteinExistence type="predicted"/>
<dbReference type="InterPro" id="IPR009081">
    <property type="entry name" value="PP-bd_ACP"/>
</dbReference>
<accession>A0AAD7NI89</accession>
<dbReference type="SUPFAM" id="SSF47336">
    <property type="entry name" value="ACP-like"/>
    <property type="match status" value="1"/>
</dbReference>
<dbReference type="SUPFAM" id="SSF51735">
    <property type="entry name" value="NAD(P)-binding Rossmann-fold domains"/>
    <property type="match status" value="1"/>
</dbReference>
<evidence type="ECO:0000259" key="5">
    <source>
        <dbReference type="Pfam" id="PF07993"/>
    </source>
</evidence>
<dbReference type="InterPro" id="IPR036291">
    <property type="entry name" value="NAD(P)-bd_dom_sf"/>
</dbReference>
<evidence type="ECO:0000256" key="1">
    <source>
        <dbReference type="ARBA" id="ARBA00022450"/>
    </source>
</evidence>
<dbReference type="SUPFAM" id="SSF56801">
    <property type="entry name" value="Acetyl-CoA synthetase-like"/>
    <property type="match status" value="1"/>
</dbReference>
<dbReference type="Gene3D" id="1.10.1200.10">
    <property type="entry name" value="ACP-like"/>
    <property type="match status" value="1"/>
</dbReference>
<name>A0AAD7NI89_9AGAR</name>
<keyword evidence="7" id="KW-1185">Reference proteome</keyword>
<dbReference type="InterPro" id="IPR000873">
    <property type="entry name" value="AMP-dep_synth/lig_dom"/>
</dbReference>
<comment type="caution">
    <text evidence="6">The sequence shown here is derived from an EMBL/GenBank/DDBJ whole genome shotgun (WGS) entry which is preliminary data.</text>
</comment>
<dbReference type="Gene3D" id="3.40.50.12780">
    <property type="entry name" value="N-terminal domain of ligase-like"/>
    <property type="match status" value="1"/>
</dbReference>
<dbReference type="EMBL" id="JARKIB010000036">
    <property type="protein sequence ID" value="KAJ7761118.1"/>
    <property type="molecule type" value="Genomic_DNA"/>
</dbReference>
<dbReference type="InterPro" id="IPR020845">
    <property type="entry name" value="AMP-binding_CS"/>
</dbReference>
<feature type="domain" description="Carrier" evidence="4">
    <location>
        <begin position="579"/>
        <end position="643"/>
    </location>
</feature>
<keyword evidence="2" id="KW-0597">Phosphoprotein</keyword>
<dbReference type="AlphaFoldDB" id="A0AAD7NI89"/>
<keyword evidence="1" id="KW-0596">Phosphopantetheine</keyword>
<dbReference type="PANTHER" id="PTHR43439:SF2">
    <property type="entry name" value="ENZYME, PUTATIVE (JCVI)-RELATED"/>
    <property type="match status" value="1"/>
</dbReference>
<gene>
    <name evidence="6" type="ORF">B0H16DRAFT_1369469</name>
</gene>
<feature type="domain" description="Thioester reductase (TE)" evidence="5">
    <location>
        <begin position="684"/>
        <end position="913"/>
    </location>
</feature>
<organism evidence="6 7">
    <name type="scientific">Mycena metata</name>
    <dbReference type="NCBI Taxonomy" id="1033252"/>
    <lineage>
        <taxon>Eukaryota</taxon>
        <taxon>Fungi</taxon>
        <taxon>Dikarya</taxon>
        <taxon>Basidiomycota</taxon>
        <taxon>Agaricomycotina</taxon>
        <taxon>Agaricomycetes</taxon>
        <taxon>Agaricomycetidae</taxon>
        <taxon>Agaricales</taxon>
        <taxon>Marasmiineae</taxon>
        <taxon>Mycenaceae</taxon>
        <taxon>Mycena</taxon>
    </lineage>
</organism>
<evidence type="ECO:0000313" key="6">
    <source>
        <dbReference type="EMBL" id="KAJ7761118.1"/>
    </source>
</evidence>
<dbReference type="Gene3D" id="3.40.50.720">
    <property type="entry name" value="NAD(P)-binding Rossmann-like Domain"/>
    <property type="match status" value="1"/>
</dbReference>
<evidence type="ECO:0000259" key="4">
    <source>
        <dbReference type="Pfam" id="PF00550"/>
    </source>
</evidence>
<evidence type="ECO:0000256" key="2">
    <source>
        <dbReference type="ARBA" id="ARBA00022553"/>
    </source>
</evidence>
<dbReference type="Pfam" id="PF00550">
    <property type="entry name" value="PP-binding"/>
    <property type="match status" value="1"/>
</dbReference>
<dbReference type="Proteomes" id="UP001215598">
    <property type="component" value="Unassembled WGS sequence"/>
</dbReference>
<dbReference type="InterPro" id="IPR051414">
    <property type="entry name" value="Adenylate-forming_Reductase"/>
</dbReference>
<dbReference type="InterPro" id="IPR013120">
    <property type="entry name" value="FAR_NAD-bd"/>
</dbReference>
<feature type="domain" description="AMP-dependent synthetase/ligase" evidence="3">
    <location>
        <begin position="27"/>
        <end position="355"/>
    </location>
</feature>
<protein>
    <submittedName>
        <fullName evidence="6">Aminoadipate reductase</fullName>
    </submittedName>
</protein>
<dbReference type="InterPro" id="IPR042099">
    <property type="entry name" value="ANL_N_sf"/>
</dbReference>
<dbReference type="InterPro" id="IPR036736">
    <property type="entry name" value="ACP-like_sf"/>
</dbReference>
<dbReference type="Pfam" id="PF07993">
    <property type="entry name" value="NAD_binding_4"/>
    <property type="match status" value="1"/>
</dbReference>
<dbReference type="Pfam" id="PF00501">
    <property type="entry name" value="AMP-binding"/>
    <property type="match status" value="1"/>
</dbReference>
<dbReference type="Pfam" id="PF23562">
    <property type="entry name" value="AMP-binding_C_3"/>
    <property type="match status" value="1"/>
</dbReference>
<sequence length="1051" mass="115151">MKTALAQPPLDGSLFLHQIPDFHRIHNPDHPCYAWKDPGADQTHVLTYLEFSRGVHRVARFTKHLEQGKPVAVIALCDTIVYHAIFLGLMKAGYVPYLISPRNSAPAVVKLLEDVDCHQVLTTKATLASLLTELQHHLARKEYSLVVEEIAETQTLFPKLGQETSSDHFDAYETEAPHSNLSDVAFYLHSSGSTGFPKTIPQTQQSILHWASFQCITDLRLHRPTLRVGATMLPSFHTLGIYFQLLVPLVALCVTNVAPPVCPSNGSLPYVSSPASALEHARATGCNSIITIPAILEVWASNPDSVAFLRGLSVVWFSGGTLSAPVGNELARSGIPLTSVYGGTEFGAPVHTVPLAKDVADGDWMYIRFDSRTNIRWVAHDNGLHEAVFLATEKHRPAVRNLAEEEGYATADLFERHPTKDLWKVVSRADDVIVLSSGEKVVPGPAEDIISSSSLVSTCIIFGREQHQVGLIVQPAQPIRSDDLVKIAEFKQDLHQIIEEANHINPAFARIFPHMVIITEEGKPLVRNAKGAMHRKASLLAFEVEIANLYREAKSGHVDKTMAPLRPGFTQAELSEWLCQQVSRLSNKEIRPDADLFEQGLDSLTVSSLRHQIISSPELGSPDRVTLDWIYEHPSIDAIAAALFSPSLESTSITIQAMVDKYSLLLHPRIAESVTVLTTPAVILTGSTGTLGSQLLASLLSRDEVGSIYCFNRPSNTGETLAERQNAAFRKLGLDVDLLKSTRVQLCLVDFSNPNMGLGSETLELIKSSAFDIIHTAWRLDFNLTLASFEGQIKATTNLINFGSSCPGFGRFLFTSSVSSVQGWDSKHGLVPETVINDTVIARGQGYGEGKYVVERLLDISDVSSTSFRIGQVCGAPPLGAWPTTEWFPILVKTSIALKMFPEFRDLQTASWVPSSAATETILDALFAAPGTEPSTVNIVHPKPALWSDIANWVIEAVGDPELVKVNVDEWVQKLHQFEQDTATSRLEDMPALKLLPFFDALAVAPTSNEVGGLPSFSVSNSRLFALAPLGPTDVQSWIHYWRSTGFIPTV</sequence>
<dbReference type="PANTHER" id="PTHR43439">
    <property type="entry name" value="PHENYLACETATE-COENZYME A LIGASE"/>
    <property type="match status" value="1"/>
</dbReference>
<dbReference type="PROSITE" id="PS00455">
    <property type="entry name" value="AMP_BINDING"/>
    <property type="match status" value="1"/>
</dbReference>